<evidence type="ECO:0000313" key="3">
    <source>
        <dbReference type="Proteomes" id="UP000690515"/>
    </source>
</evidence>
<feature type="compositionally biased region" description="Basic residues" evidence="1">
    <location>
        <begin position="273"/>
        <end position="293"/>
    </location>
</feature>
<keyword evidence="3" id="KW-1185">Reference proteome</keyword>
<organism evidence="2 3">
    <name type="scientific">Zooshikella harenae</name>
    <dbReference type="NCBI Taxonomy" id="2827238"/>
    <lineage>
        <taxon>Bacteria</taxon>
        <taxon>Pseudomonadati</taxon>
        <taxon>Pseudomonadota</taxon>
        <taxon>Gammaproteobacteria</taxon>
        <taxon>Oceanospirillales</taxon>
        <taxon>Zooshikellaceae</taxon>
        <taxon>Zooshikella</taxon>
    </lineage>
</organism>
<dbReference type="RefSeq" id="WP_215822273.1">
    <property type="nucleotide sequence ID" value="NZ_JAGSOY010000131.1"/>
</dbReference>
<sequence length="315" mass="36415">MTEKVYPYTSAPKTSSLTEVIPLKKGKGYKYIRKEKLNGNVYKKVSVNKSITHDRIVERRKGWYNPDTKKMESSKKCESWRERKDKIFKHHKKAFDYNKFKEQVKDKLNPKKTSSLKFDTGNLLMHLDMYNDIQKFCKKYNKKILDAKSEGEIYDASAEAQLFRFAANASANGKISFPEGKITLEGQIDASFALGEGRARARLFYPDKKGCHWELTTKSGKKFDLGFFYTRVVLQLYGFAGASACLSASLVVDKGEFKGDPLDISKELESLSRKKSQKKKARIERKIEKKKKKKQEEIDKHNSNEYLLKQMLLLV</sequence>
<name>A0ABS5ZLG6_9GAMM</name>
<feature type="region of interest" description="Disordered" evidence="1">
    <location>
        <begin position="273"/>
        <end position="298"/>
    </location>
</feature>
<evidence type="ECO:0000256" key="1">
    <source>
        <dbReference type="SAM" id="MobiDB-lite"/>
    </source>
</evidence>
<comment type="caution">
    <text evidence="2">The sequence shown here is derived from an EMBL/GenBank/DDBJ whole genome shotgun (WGS) entry which is preliminary data.</text>
</comment>
<dbReference type="Proteomes" id="UP000690515">
    <property type="component" value="Unassembled WGS sequence"/>
</dbReference>
<proteinExistence type="predicted"/>
<evidence type="ECO:0000313" key="2">
    <source>
        <dbReference type="EMBL" id="MBU2713997.1"/>
    </source>
</evidence>
<dbReference type="EMBL" id="JAGSOY010000131">
    <property type="protein sequence ID" value="MBU2713997.1"/>
    <property type="molecule type" value="Genomic_DNA"/>
</dbReference>
<reference evidence="2 3" key="1">
    <citation type="submission" date="2021-04" db="EMBL/GenBank/DDBJ databases">
        <authorList>
            <person name="Pira H."/>
            <person name="Risdian C."/>
            <person name="Wink J."/>
        </authorList>
    </citation>
    <scope>NUCLEOTIDE SEQUENCE [LARGE SCALE GENOMIC DNA]</scope>
    <source>
        <strain evidence="2 3">WH53</strain>
    </source>
</reference>
<accession>A0ABS5ZLG6</accession>
<gene>
    <name evidence="2" type="ORF">KCG35_23360</name>
</gene>
<protein>
    <submittedName>
        <fullName evidence="2">Uncharacterized protein</fullName>
    </submittedName>
</protein>